<feature type="region of interest" description="Disordered" evidence="5">
    <location>
        <begin position="403"/>
        <end position="429"/>
    </location>
</feature>
<feature type="transmembrane region" description="Helical" evidence="6">
    <location>
        <begin position="362"/>
        <end position="384"/>
    </location>
</feature>
<feature type="transmembrane region" description="Helical" evidence="6">
    <location>
        <begin position="126"/>
        <end position="146"/>
    </location>
</feature>
<feature type="transmembrane region" description="Helical" evidence="6">
    <location>
        <begin position="197"/>
        <end position="217"/>
    </location>
</feature>
<feature type="transmembrane region" description="Helical" evidence="6">
    <location>
        <begin position="281"/>
        <end position="314"/>
    </location>
</feature>
<comment type="subcellular location">
    <subcellularLocation>
        <location evidence="1">Membrane</location>
        <topology evidence="1">Multi-pass membrane protein</topology>
    </subcellularLocation>
</comment>
<dbReference type="EMBL" id="VMNK01000018">
    <property type="protein sequence ID" value="TVO52003.1"/>
    <property type="molecule type" value="Genomic_DNA"/>
</dbReference>
<gene>
    <name evidence="8" type="ORF">FHP91_19100</name>
</gene>
<feature type="transmembrane region" description="Helical" evidence="6">
    <location>
        <begin position="67"/>
        <end position="86"/>
    </location>
</feature>
<dbReference type="OrthoDB" id="8617652at2"/>
<feature type="transmembrane region" description="Helical" evidence="6">
    <location>
        <begin position="42"/>
        <end position="61"/>
    </location>
</feature>
<dbReference type="GO" id="GO:0016020">
    <property type="term" value="C:membrane"/>
    <property type="evidence" value="ECO:0007669"/>
    <property type="project" value="UniProtKB-SubCell"/>
</dbReference>
<keyword evidence="3 6" id="KW-1133">Transmembrane helix</keyword>
<feature type="domain" description="Cation/H+ exchanger transmembrane" evidence="7">
    <location>
        <begin position="26"/>
        <end position="384"/>
    </location>
</feature>
<evidence type="ECO:0000259" key="7">
    <source>
        <dbReference type="Pfam" id="PF00999"/>
    </source>
</evidence>
<feature type="transmembrane region" description="Helical" evidence="6">
    <location>
        <begin position="335"/>
        <end position="356"/>
    </location>
</feature>
<dbReference type="RefSeq" id="WP_144311087.1">
    <property type="nucleotide sequence ID" value="NZ_VMNK01000018.1"/>
</dbReference>
<evidence type="ECO:0000256" key="4">
    <source>
        <dbReference type="ARBA" id="ARBA00023136"/>
    </source>
</evidence>
<evidence type="ECO:0000313" key="8">
    <source>
        <dbReference type="EMBL" id="TVO52003.1"/>
    </source>
</evidence>
<sequence length="429" mass="44867">MNWPFLPPWPPDINGFILFGLLMLAGLLGGELAHRSGFVPRITGFIAIGFVLGPSLTGVLTPEMLDGAQVFVDVALGLILFQLGRLLDLSLARRERSLFAAAIAEAGLAFAGVFAVLTLFDIAPMQAAVAAAIGISSSPAVVLLVVKELGAEGPLTDRSLMLVAMNNILSFLAYTALLPFIHYAHNSGWEIAVLEPLYVLCVSLGIAGVFAWLLLRLARLLPKDETTQFALLIGMVVGTVGVAQLANGSMLLSLLALGVMTRNLDRHSHVLPVDFGSGGEIFFVILFVVAGARLHLADLSSAGFAAVAFVLARFVGKSAGVMLLTRAGLDFRQSALTGLTLVPMAGMAIGLTQMTAARYPEFAATLSAIVLGAIVILETIGPVLTEYALKQSGEVPGILAGGARASSVNEHQPPSDEPDGSAVMESKDA</sequence>
<dbReference type="PANTHER" id="PTHR43021">
    <property type="entry name" value="NA(+)/H(+) ANTIPORTER-RELATED"/>
    <property type="match status" value="1"/>
</dbReference>
<comment type="caution">
    <text evidence="8">The sequence shown here is derived from an EMBL/GenBank/DDBJ whole genome shotgun (WGS) entry which is preliminary data.</text>
</comment>
<dbReference type="InterPro" id="IPR038770">
    <property type="entry name" value="Na+/solute_symporter_sf"/>
</dbReference>
<feature type="transmembrane region" description="Helical" evidence="6">
    <location>
        <begin position="167"/>
        <end position="185"/>
    </location>
</feature>
<accession>A0A557QGI4</accession>
<keyword evidence="2 6" id="KW-0812">Transmembrane</keyword>
<dbReference type="Gene3D" id="1.20.1530.20">
    <property type="match status" value="1"/>
</dbReference>
<evidence type="ECO:0000256" key="6">
    <source>
        <dbReference type="SAM" id="Phobius"/>
    </source>
</evidence>
<dbReference type="PANTHER" id="PTHR43021:SF2">
    <property type="entry name" value="CATION_H+ EXCHANGER DOMAIN-CONTAINING PROTEIN"/>
    <property type="match status" value="1"/>
</dbReference>
<feature type="transmembrane region" description="Helical" evidence="6">
    <location>
        <begin position="229"/>
        <end position="261"/>
    </location>
</feature>
<feature type="transmembrane region" description="Helical" evidence="6">
    <location>
        <begin position="98"/>
        <end position="120"/>
    </location>
</feature>
<dbReference type="GO" id="GO:1902600">
    <property type="term" value="P:proton transmembrane transport"/>
    <property type="evidence" value="ECO:0007669"/>
    <property type="project" value="InterPro"/>
</dbReference>
<dbReference type="InterPro" id="IPR006153">
    <property type="entry name" value="Cation/H_exchanger_TM"/>
</dbReference>
<reference evidence="8 9" key="1">
    <citation type="submission" date="2019-07" db="EMBL/GenBank/DDBJ databases">
        <title>The pathways for chlorine oxyanion respiration interact through the shared metabolite chlorate.</title>
        <authorList>
            <person name="Barnum T.P."/>
            <person name="Cheng Y."/>
            <person name="Hill K.A."/>
            <person name="Lucas L.N."/>
            <person name="Carlson H.K."/>
            <person name="Coates J.D."/>
        </authorList>
    </citation>
    <scope>NUCLEOTIDE SEQUENCE [LARGE SCALE GENOMIC DNA]</scope>
    <source>
        <strain evidence="8 9">SFB-3</strain>
    </source>
</reference>
<dbReference type="AlphaFoldDB" id="A0A557QGI4"/>
<organism evidence="8 9">
    <name type="scientific">Denitromonas halophila</name>
    <dbReference type="NCBI Taxonomy" id="1629404"/>
    <lineage>
        <taxon>Bacteria</taxon>
        <taxon>Pseudomonadati</taxon>
        <taxon>Pseudomonadota</taxon>
        <taxon>Betaproteobacteria</taxon>
        <taxon>Rhodocyclales</taxon>
        <taxon>Zoogloeaceae</taxon>
        <taxon>Denitromonas</taxon>
    </lineage>
</organism>
<name>A0A557QGI4_9RHOO</name>
<evidence type="ECO:0000256" key="3">
    <source>
        <dbReference type="ARBA" id="ARBA00022989"/>
    </source>
</evidence>
<feature type="transmembrane region" description="Helical" evidence="6">
    <location>
        <begin position="13"/>
        <end position="30"/>
    </location>
</feature>
<evidence type="ECO:0000256" key="2">
    <source>
        <dbReference type="ARBA" id="ARBA00022692"/>
    </source>
</evidence>
<keyword evidence="9" id="KW-1185">Reference proteome</keyword>
<dbReference type="GO" id="GO:0015297">
    <property type="term" value="F:antiporter activity"/>
    <property type="evidence" value="ECO:0007669"/>
    <property type="project" value="InterPro"/>
</dbReference>
<dbReference type="Proteomes" id="UP000319502">
    <property type="component" value="Unassembled WGS sequence"/>
</dbReference>
<dbReference type="Pfam" id="PF00999">
    <property type="entry name" value="Na_H_Exchanger"/>
    <property type="match status" value="1"/>
</dbReference>
<keyword evidence="4 6" id="KW-0472">Membrane</keyword>
<evidence type="ECO:0000313" key="9">
    <source>
        <dbReference type="Proteomes" id="UP000319502"/>
    </source>
</evidence>
<proteinExistence type="predicted"/>
<evidence type="ECO:0000256" key="1">
    <source>
        <dbReference type="ARBA" id="ARBA00004141"/>
    </source>
</evidence>
<protein>
    <submittedName>
        <fullName evidence="8">Peptidase</fullName>
    </submittedName>
</protein>
<evidence type="ECO:0000256" key="5">
    <source>
        <dbReference type="SAM" id="MobiDB-lite"/>
    </source>
</evidence>